<accession>A0A371FJN3</accession>
<keyword evidence="2" id="KW-1185">Reference proteome</keyword>
<reference evidence="1" key="1">
    <citation type="submission" date="2018-05" db="EMBL/GenBank/DDBJ databases">
        <title>Draft genome of Mucuna pruriens seed.</title>
        <authorList>
            <person name="Nnadi N.E."/>
            <person name="Vos R."/>
            <person name="Hasami M.H."/>
            <person name="Devisetty U.K."/>
            <person name="Aguiy J.C."/>
        </authorList>
    </citation>
    <scope>NUCLEOTIDE SEQUENCE [LARGE SCALE GENOMIC DNA]</scope>
    <source>
        <strain evidence="1">JCA_2017</strain>
    </source>
</reference>
<comment type="caution">
    <text evidence="1">The sequence shown here is derived from an EMBL/GenBank/DDBJ whole genome shotgun (WGS) entry which is preliminary data.</text>
</comment>
<name>A0A371FJN3_MUCPR</name>
<dbReference type="AlphaFoldDB" id="A0A371FJN3"/>
<dbReference type="Proteomes" id="UP000257109">
    <property type="component" value="Unassembled WGS sequence"/>
</dbReference>
<feature type="non-terminal residue" evidence="1">
    <location>
        <position position="1"/>
    </location>
</feature>
<proteinExistence type="predicted"/>
<dbReference type="EMBL" id="QJKJ01008869">
    <property type="protein sequence ID" value="RDX78440.1"/>
    <property type="molecule type" value="Genomic_DNA"/>
</dbReference>
<evidence type="ECO:0000313" key="1">
    <source>
        <dbReference type="EMBL" id="RDX78440.1"/>
    </source>
</evidence>
<evidence type="ECO:0000313" key="2">
    <source>
        <dbReference type="Proteomes" id="UP000257109"/>
    </source>
</evidence>
<organism evidence="1 2">
    <name type="scientific">Mucuna pruriens</name>
    <name type="common">Velvet bean</name>
    <name type="synonym">Dolichos pruriens</name>
    <dbReference type="NCBI Taxonomy" id="157652"/>
    <lineage>
        <taxon>Eukaryota</taxon>
        <taxon>Viridiplantae</taxon>
        <taxon>Streptophyta</taxon>
        <taxon>Embryophyta</taxon>
        <taxon>Tracheophyta</taxon>
        <taxon>Spermatophyta</taxon>
        <taxon>Magnoliopsida</taxon>
        <taxon>eudicotyledons</taxon>
        <taxon>Gunneridae</taxon>
        <taxon>Pentapetalae</taxon>
        <taxon>rosids</taxon>
        <taxon>fabids</taxon>
        <taxon>Fabales</taxon>
        <taxon>Fabaceae</taxon>
        <taxon>Papilionoideae</taxon>
        <taxon>50 kb inversion clade</taxon>
        <taxon>NPAAA clade</taxon>
        <taxon>indigoferoid/millettioid clade</taxon>
        <taxon>Phaseoleae</taxon>
        <taxon>Mucuna</taxon>
    </lineage>
</organism>
<gene>
    <name evidence="1" type="ORF">CR513_41290</name>
</gene>
<sequence>MAKNEMKSTGIVIMNNCLKHSNNVVYSCITDCASTKSTNVNIDARDLAPYTMDSCLKECQKKK</sequence>
<protein>
    <submittedName>
        <fullName evidence="1">Uncharacterized protein</fullName>
    </submittedName>
</protein>